<evidence type="ECO:0000256" key="5">
    <source>
        <dbReference type="ARBA" id="ARBA00022741"/>
    </source>
</evidence>
<keyword evidence="5 9" id="KW-0547">Nucleotide-binding</keyword>
<dbReference type="Proteomes" id="UP001628220">
    <property type="component" value="Unassembled WGS sequence"/>
</dbReference>
<protein>
    <recommendedName>
        <fullName evidence="3 9">Guanylate kinase</fullName>
        <ecNumber evidence="2 9">2.7.4.8</ecNumber>
    </recommendedName>
    <alternativeName>
        <fullName evidence="8 9">GMP kinase</fullName>
    </alternativeName>
</protein>
<evidence type="ECO:0000256" key="3">
    <source>
        <dbReference type="ARBA" id="ARBA00016296"/>
    </source>
</evidence>
<comment type="similarity">
    <text evidence="1 9">Belongs to the guanylate kinase family.</text>
</comment>
<dbReference type="EMBL" id="BAAFSF010000001">
    <property type="protein sequence ID" value="GAB1251660.1"/>
    <property type="molecule type" value="Genomic_DNA"/>
</dbReference>
<accession>A0ABQ0E1R4</accession>
<gene>
    <name evidence="9 11" type="primary">gmk</name>
    <name evidence="11" type="ORF">Tsumi_07640</name>
</gene>
<dbReference type="Gene3D" id="3.30.63.10">
    <property type="entry name" value="Guanylate Kinase phosphate binding domain"/>
    <property type="match status" value="1"/>
</dbReference>
<dbReference type="EC" id="2.7.4.8" evidence="2 9"/>
<evidence type="ECO:0000256" key="7">
    <source>
        <dbReference type="ARBA" id="ARBA00022840"/>
    </source>
</evidence>
<dbReference type="CDD" id="cd00071">
    <property type="entry name" value="GMPK"/>
    <property type="match status" value="1"/>
</dbReference>
<evidence type="ECO:0000256" key="8">
    <source>
        <dbReference type="ARBA" id="ARBA00030128"/>
    </source>
</evidence>
<keyword evidence="4 9" id="KW-0808">Transferase</keyword>
<dbReference type="Pfam" id="PF00625">
    <property type="entry name" value="Guanylate_kin"/>
    <property type="match status" value="1"/>
</dbReference>
<dbReference type="HAMAP" id="MF_00328">
    <property type="entry name" value="Guanylate_kinase"/>
    <property type="match status" value="1"/>
</dbReference>
<sequence>MADTQPKIIIISAPSGTGKSTVISRIIDDPTLNLSFSISATNRPPRIGEQDGVDYYFLSEERLQTLRNEGEFIECVEVYPGRFYGTLHSELIRISEANRNLLLDIDVEGALSIKERFGATAFAIFLEPPSLEILRERLINRATDSAEVIEQRLSRAAYELSLAPRFDIAIINDNLDRAVIEVADAIRTFLRKE</sequence>
<dbReference type="SUPFAM" id="SSF52540">
    <property type="entry name" value="P-loop containing nucleoside triphosphate hydrolases"/>
    <property type="match status" value="1"/>
</dbReference>
<evidence type="ECO:0000256" key="1">
    <source>
        <dbReference type="ARBA" id="ARBA00005790"/>
    </source>
</evidence>
<comment type="catalytic activity">
    <reaction evidence="9">
        <text>GMP + ATP = GDP + ADP</text>
        <dbReference type="Rhea" id="RHEA:20780"/>
        <dbReference type="ChEBI" id="CHEBI:30616"/>
        <dbReference type="ChEBI" id="CHEBI:58115"/>
        <dbReference type="ChEBI" id="CHEBI:58189"/>
        <dbReference type="ChEBI" id="CHEBI:456216"/>
        <dbReference type="EC" id="2.7.4.8"/>
    </reaction>
</comment>
<keyword evidence="9" id="KW-0963">Cytoplasm</keyword>
<dbReference type="InterPro" id="IPR008145">
    <property type="entry name" value="GK/Ca_channel_bsu"/>
</dbReference>
<comment type="caution">
    <text evidence="11">The sequence shown here is derived from an EMBL/GenBank/DDBJ whole genome shotgun (WGS) entry which is preliminary data.</text>
</comment>
<dbReference type="Gene3D" id="3.40.50.300">
    <property type="entry name" value="P-loop containing nucleotide triphosphate hydrolases"/>
    <property type="match status" value="1"/>
</dbReference>
<keyword evidence="12" id="KW-1185">Reference proteome</keyword>
<reference evidence="11 12" key="1">
    <citation type="journal article" date="2025" name="Int. J. Syst. Evol. Microbiol.">
        <title>Desulfovibrio falkowii sp. nov., Porphyromonas miyakawae sp. nov., Mediterraneibacter flintii sp. nov. and Owariibacterium komagatae gen. nov., sp. nov., isolated from human faeces.</title>
        <authorList>
            <person name="Hamaguchi T."/>
            <person name="Ohara M."/>
            <person name="Hisatomi A."/>
            <person name="Sekiguchi K."/>
            <person name="Takeda J.I."/>
            <person name="Ueyama J."/>
            <person name="Ito M."/>
            <person name="Nishiwaki H."/>
            <person name="Ogi T."/>
            <person name="Hirayama M."/>
            <person name="Ohkuma M."/>
            <person name="Sakamoto M."/>
            <person name="Ohno K."/>
        </authorList>
    </citation>
    <scope>NUCLEOTIDE SEQUENCE [LARGE SCALE GENOMIC DNA]</scope>
    <source>
        <strain evidence="11 12">13CB11C</strain>
    </source>
</reference>
<keyword evidence="6 9" id="KW-0418">Kinase</keyword>
<dbReference type="GO" id="GO:0016301">
    <property type="term" value="F:kinase activity"/>
    <property type="evidence" value="ECO:0007669"/>
    <property type="project" value="UniProtKB-KW"/>
</dbReference>
<evidence type="ECO:0000256" key="2">
    <source>
        <dbReference type="ARBA" id="ARBA00012961"/>
    </source>
</evidence>
<dbReference type="InterPro" id="IPR008144">
    <property type="entry name" value="Guanylate_kin-like_dom"/>
</dbReference>
<organism evidence="11 12">
    <name type="scientific">Porphyromonas miyakawae</name>
    <dbReference type="NCBI Taxonomy" id="3137470"/>
    <lineage>
        <taxon>Bacteria</taxon>
        <taxon>Pseudomonadati</taxon>
        <taxon>Bacteroidota</taxon>
        <taxon>Bacteroidia</taxon>
        <taxon>Bacteroidales</taxon>
        <taxon>Porphyromonadaceae</taxon>
        <taxon>Porphyromonas</taxon>
    </lineage>
</organism>
<evidence type="ECO:0000256" key="4">
    <source>
        <dbReference type="ARBA" id="ARBA00022679"/>
    </source>
</evidence>
<dbReference type="InterPro" id="IPR027417">
    <property type="entry name" value="P-loop_NTPase"/>
</dbReference>
<evidence type="ECO:0000259" key="10">
    <source>
        <dbReference type="PROSITE" id="PS50052"/>
    </source>
</evidence>
<evidence type="ECO:0000313" key="12">
    <source>
        <dbReference type="Proteomes" id="UP001628220"/>
    </source>
</evidence>
<feature type="binding site" evidence="9">
    <location>
        <begin position="13"/>
        <end position="20"/>
    </location>
    <ligand>
        <name>ATP</name>
        <dbReference type="ChEBI" id="CHEBI:30616"/>
    </ligand>
</feature>
<proteinExistence type="inferred from homology"/>
<dbReference type="SMART" id="SM00072">
    <property type="entry name" value="GuKc"/>
    <property type="match status" value="1"/>
</dbReference>
<feature type="domain" description="Guanylate kinase-like" evidence="10">
    <location>
        <begin position="6"/>
        <end position="187"/>
    </location>
</feature>
<dbReference type="NCBIfam" id="TIGR03263">
    <property type="entry name" value="guanyl_kin"/>
    <property type="match status" value="1"/>
</dbReference>
<evidence type="ECO:0000256" key="9">
    <source>
        <dbReference type="HAMAP-Rule" id="MF_00328"/>
    </source>
</evidence>
<evidence type="ECO:0000256" key="6">
    <source>
        <dbReference type="ARBA" id="ARBA00022777"/>
    </source>
</evidence>
<evidence type="ECO:0000313" key="11">
    <source>
        <dbReference type="EMBL" id="GAB1251660.1"/>
    </source>
</evidence>
<dbReference type="RefSeq" id="WP_411915464.1">
    <property type="nucleotide sequence ID" value="NZ_BAAFSF010000001.1"/>
</dbReference>
<dbReference type="InterPro" id="IPR017665">
    <property type="entry name" value="Guanylate_kinase"/>
</dbReference>
<dbReference type="PANTHER" id="PTHR23117">
    <property type="entry name" value="GUANYLATE KINASE-RELATED"/>
    <property type="match status" value="1"/>
</dbReference>
<dbReference type="PANTHER" id="PTHR23117:SF13">
    <property type="entry name" value="GUANYLATE KINASE"/>
    <property type="match status" value="1"/>
</dbReference>
<comment type="function">
    <text evidence="9">Essential for recycling GMP and indirectly, cGMP.</text>
</comment>
<comment type="subcellular location">
    <subcellularLocation>
        <location evidence="9">Cytoplasm</location>
    </subcellularLocation>
</comment>
<name>A0ABQ0E1R4_9PORP</name>
<dbReference type="PROSITE" id="PS50052">
    <property type="entry name" value="GUANYLATE_KINASE_2"/>
    <property type="match status" value="1"/>
</dbReference>
<keyword evidence="7 9" id="KW-0067">ATP-binding</keyword>